<accession>A0A8K0JN03</accession>
<keyword evidence="2" id="KW-1185">Reference proteome</keyword>
<organism evidence="1 2">
    <name type="scientific">Filobasidium floriforme</name>
    <dbReference type="NCBI Taxonomy" id="5210"/>
    <lineage>
        <taxon>Eukaryota</taxon>
        <taxon>Fungi</taxon>
        <taxon>Dikarya</taxon>
        <taxon>Basidiomycota</taxon>
        <taxon>Agaricomycotina</taxon>
        <taxon>Tremellomycetes</taxon>
        <taxon>Filobasidiales</taxon>
        <taxon>Filobasidiaceae</taxon>
        <taxon>Filobasidium</taxon>
    </lineage>
</organism>
<dbReference type="InterPro" id="IPR032801">
    <property type="entry name" value="PXL2A/B/C"/>
</dbReference>
<dbReference type="SUPFAM" id="SSF52833">
    <property type="entry name" value="Thioredoxin-like"/>
    <property type="match status" value="1"/>
</dbReference>
<dbReference type="PANTHER" id="PTHR28630:SF3">
    <property type="entry name" value="PEROXIREDOXIN-LIKE 2C"/>
    <property type="match status" value="1"/>
</dbReference>
<sequence>MQHTIPGYDDLMAASMIEIRDDQGTKIEFGKLIEGGLGKRYVVIFIRHWYCPLCAQYTESIIRTIDQESLDRANVELIIIGNGSYKMIPGYSKSLKCPFKMYTDSKLRLYKALGMTRQTGDAGAEDEKGDYVRMSNLEGTWQVAKRATKMPLKKPGHFTQIGGEFIFSGPTECTYAHRMSNTRNHAPIRDIVALAGVHLDFFHGERGEYWRSLF</sequence>
<dbReference type="Pfam" id="PF13911">
    <property type="entry name" value="AhpC-TSA_2"/>
    <property type="match status" value="1"/>
</dbReference>
<reference evidence="1" key="1">
    <citation type="submission" date="2020-04" db="EMBL/GenBank/DDBJ databases">
        <title>Analysis of mating type loci in Filobasidium floriforme.</title>
        <authorList>
            <person name="Nowrousian M."/>
        </authorList>
    </citation>
    <scope>NUCLEOTIDE SEQUENCE</scope>
    <source>
        <strain evidence="1">CBS 6242</strain>
    </source>
</reference>
<dbReference type="Gene3D" id="3.40.30.10">
    <property type="entry name" value="Glutaredoxin"/>
    <property type="match status" value="1"/>
</dbReference>
<dbReference type="EMBL" id="JABELV010000038">
    <property type="protein sequence ID" value="KAG7562119.1"/>
    <property type="molecule type" value="Genomic_DNA"/>
</dbReference>
<gene>
    <name evidence="1" type="ORF">FFLO_02401</name>
</gene>
<dbReference type="PANTHER" id="PTHR28630">
    <property type="match status" value="1"/>
</dbReference>
<proteinExistence type="predicted"/>
<dbReference type="CDD" id="cd02970">
    <property type="entry name" value="PRX_like2"/>
    <property type="match status" value="1"/>
</dbReference>
<dbReference type="OrthoDB" id="40334at2759"/>
<dbReference type="Proteomes" id="UP000812966">
    <property type="component" value="Unassembled WGS sequence"/>
</dbReference>
<evidence type="ECO:0000313" key="2">
    <source>
        <dbReference type="Proteomes" id="UP000812966"/>
    </source>
</evidence>
<dbReference type="InterPro" id="IPR036249">
    <property type="entry name" value="Thioredoxin-like_sf"/>
</dbReference>
<evidence type="ECO:0000313" key="1">
    <source>
        <dbReference type="EMBL" id="KAG7562119.1"/>
    </source>
</evidence>
<name>A0A8K0JN03_9TREE</name>
<dbReference type="AlphaFoldDB" id="A0A8K0JN03"/>
<protein>
    <submittedName>
        <fullName evidence="1">Uncharacterized protein</fullName>
    </submittedName>
</protein>
<comment type="caution">
    <text evidence="1">The sequence shown here is derived from an EMBL/GenBank/DDBJ whole genome shotgun (WGS) entry which is preliminary data.</text>
</comment>